<protein>
    <submittedName>
        <fullName evidence="3">Uncharacterized protein</fullName>
    </submittedName>
</protein>
<reference evidence="3 4" key="1">
    <citation type="submission" date="2024-02" db="EMBL/GenBank/DDBJ databases">
        <authorList>
            <person name="Daric V."/>
            <person name="Darras S."/>
        </authorList>
    </citation>
    <scope>NUCLEOTIDE SEQUENCE [LARGE SCALE GENOMIC DNA]</scope>
</reference>
<organism evidence="3 4">
    <name type="scientific">Clavelina lepadiformis</name>
    <name type="common">Light-bulb sea squirt</name>
    <name type="synonym">Ascidia lepadiformis</name>
    <dbReference type="NCBI Taxonomy" id="159417"/>
    <lineage>
        <taxon>Eukaryota</taxon>
        <taxon>Metazoa</taxon>
        <taxon>Chordata</taxon>
        <taxon>Tunicata</taxon>
        <taxon>Ascidiacea</taxon>
        <taxon>Aplousobranchia</taxon>
        <taxon>Clavelinidae</taxon>
        <taxon>Clavelina</taxon>
    </lineage>
</organism>
<keyword evidence="2" id="KW-0732">Signal</keyword>
<feature type="signal peptide" evidence="2">
    <location>
        <begin position="1"/>
        <end position="22"/>
    </location>
</feature>
<keyword evidence="4" id="KW-1185">Reference proteome</keyword>
<name>A0ABP0GZS8_CLALP</name>
<comment type="caution">
    <text evidence="3">The sequence shown here is derived from an EMBL/GenBank/DDBJ whole genome shotgun (WGS) entry which is preliminary data.</text>
</comment>
<dbReference type="EMBL" id="CAWYQH010000152">
    <property type="protein sequence ID" value="CAK8695730.1"/>
    <property type="molecule type" value="Genomic_DNA"/>
</dbReference>
<evidence type="ECO:0000313" key="4">
    <source>
        <dbReference type="Proteomes" id="UP001642483"/>
    </source>
</evidence>
<feature type="chain" id="PRO_5046695128" evidence="2">
    <location>
        <begin position="23"/>
        <end position="138"/>
    </location>
</feature>
<accession>A0ABP0GZS8</accession>
<feature type="compositionally biased region" description="Low complexity" evidence="1">
    <location>
        <begin position="57"/>
        <end position="67"/>
    </location>
</feature>
<proteinExistence type="predicted"/>
<evidence type="ECO:0000256" key="1">
    <source>
        <dbReference type="SAM" id="MobiDB-lite"/>
    </source>
</evidence>
<evidence type="ECO:0000256" key="2">
    <source>
        <dbReference type="SAM" id="SignalP"/>
    </source>
</evidence>
<feature type="region of interest" description="Disordered" evidence="1">
    <location>
        <begin position="37"/>
        <end position="84"/>
    </location>
</feature>
<dbReference type="Proteomes" id="UP001642483">
    <property type="component" value="Unassembled WGS sequence"/>
</dbReference>
<evidence type="ECO:0000313" key="3">
    <source>
        <dbReference type="EMBL" id="CAK8695730.1"/>
    </source>
</evidence>
<sequence length="138" mass="15391">MTTCNVFAFVIAISLLLSAISASGFKGEREIFTTTQSRRRVSEELGGPKQSRRISRRISSGIRSSKGSSEDISPKRNTPASKIAQDFDEALDKLDELFADIEVFLDNQNQEQSLEPTETYGDSYVKFFPASKTDNEIK</sequence>
<gene>
    <name evidence="3" type="ORF">CVLEPA_LOCUS28958</name>
</gene>